<keyword evidence="2 4" id="KW-0342">GTP-binding</keyword>
<dbReference type="NCBIfam" id="TIGR00231">
    <property type="entry name" value="small_GTP"/>
    <property type="match status" value="1"/>
</dbReference>
<keyword evidence="1 4" id="KW-0547">Nucleotide-binding</keyword>
<dbReference type="InterPro" id="IPR000795">
    <property type="entry name" value="T_Tr_GTP-bd_dom"/>
</dbReference>
<protein>
    <recommendedName>
        <fullName evidence="4">Large ribosomal subunit assembly factor BipA</fullName>
        <ecNumber evidence="4">3.6.5.-</ecNumber>
    </recommendedName>
    <alternativeName>
        <fullName evidence="4">GTP-binding protein BipA</fullName>
    </alternativeName>
</protein>
<comment type="function">
    <text evidence="4">A 50S ribosomal subunit assembly protein with GTPase activity, required for 50S subunit assembly at low temperatures, may also play a role in translation. Binds GTP and analogs. Binds the 70S ribosome between the 30S and 50S subunits, in a similar position as ribosome-bound EF-G; it contacts a number of ribosomal proteins, both rRNAs and the A-site tRNA.</text>
</comment>
<dbReference type="SMART" id="SM00838">
    <property type="entry name" value="EFG_C"/>
    <property type="match status" value="1"/>
</dbReference>
<dbReference type="GO" id="GO:0043022">
    <property type="term" value="F:ribosome binding"/>
    <property type="evidence" value="ECO:0007669"/>
    <property type="project" value="UniProtKB-UniRule"/>
</dbReference>
<accession>A0A1G8ZFY1</accession>
<dbReference type="STRING" id="393762.SAMN05660472_00849"/>
<dbReference type="GO" id="GO:1990904">
    <property type="term" value="C:ribonucleoprotein complex"/>
    <property type="evidence" value="ECO:0007669"/>
    <property type="project" value="TreeGrafter"/>
</dbReference>
<dbReference type="InterPro" id="IPR004161">
    <property type="entry name" value="EFTu-like_2"/>
</dbReference>
<dbReference type="FunFam" id="3.30.70.240:FF:000002">
    <property type="entry name" value="GTP-binding protein TypA"/>
    <property type="match status" value="1"/>
</dbReference>
<dbReference type="GO" id="GO:0010467">
    <property type="term" value="P:gene expression"/>
    <property type="evidence" value="ECO:0007669"/>
    <property type="project" value="UniProtKB-ARBA"/>
</dbReference>
<keyword evidence="4" id="KW-0690">Ribosome biogenesis</keyword>
<dbReference type="GO" id="GO:0005829">
    <property type="term" value="C:cytosol"/>
    <property type="evidence" value="ECO:0007669"/>
    <property type="project" value="TreeGrafter"/>
</dbReference>
<keyword evidence="4" id="KW-0694">RNA-binding</keyword>
<name>A0A1G8ZFY1_9FIRM</name>
<dbReference type="OrthoDB" id="9801591at2"/>
<dbReference type="HAMAP" id="MF_00849">
    <property type="entry name" value="BipA"/>
    <property type="match status" value="1"/>
</dbReference>
<dbReference type="GO" id="GO:0003924">
    <property type="term" value="F:GTPase activity"/>
    <property type="evidence" value="ECO:0007669"/>
    <property type="project" value="UniProtKB-UniRule"/>
</dbReference>
<dbReference type="PANTHER" id="PTHR42908:SF8">
    <property type="entry name" value="TR-TYPE G DOMAIN-CONTAINING PROTEIN"/>
    <property type="match status" value="1"/>
</dbReference>
<comment type="catalytic activity">
    <reaction evidence="3 4">
        <text>GTP + H2O = GDP + phosphate + H(+)</text>
        <dbReference type="Rhea" id="RHEA:19669"/>
        <dbReference type="ChEBI" id="CHEBI:15377"/>
        <dbReference type="ChEBI" id="CHEBI:15378"/>
        <dbReference type="ChEBI" id="CHEBI:37565"/>
        <dbReference type="ChEBI" id="CHEBI:43474"/>
        <dbReference type="ChEBI" id="CHEBI:58189"/>
    </reaction>
</comment>
<evidence type="ECO:0000259" key="5">
    <source>
        <dbReference type="PROSITE" id="PS51722"/>
    </source>
</evidence>
<keyword evidence="4" id="KW-0378">Hydrolase</keyword>
<evidence type="ECO:0000313" key="6">
    <source>
        <dbReference type="EMBL" id="SDK13961.1"/>
    </source>
</evidence>
<dbReference type="GO" id="GO:0005525">
    <property type="term" value="F:GTP binding"/>
    <property type="evidence" value="ECO:0007669"/>
    <property type="project" value="UniProtKB-UniRule"/>
</dbReference>
<dbReference type="FunFam" id="2.40.50.250:FF:000001">
    <property type="entry name" value="GTP-binding protein TypA"/>
    <property type="match status" value="1"/>
</dbReference>
<comment type="subunit">
    <text evidence="4">Monomer.</text>
</comment>
<dbReference type="GO" id="GO:0000027">
    <property type="term" value="P:ribosomal large subunit assembly"/>
    <property type="evidence" value="ECO:0007669"/>
    <property type="project" value="UniProtKB-UniRule"/>
</dbReference>
<dbReference type="NCBIfam" id="TIGR01394">
    <property type="entry name" value="TypA_BipA"/>
    <property type="match status" value="1"/>
</dbReference>
<dbReference type="PROSITE" id="PS51722">
    <property type="entry name" value="G_TR_2"/>
    <property type="match status" value="1"/>
</dbReference>
<dbReference type="RefSeq" id="WP_090550715.1">
    <property type="nucleotide sequence ID" value="NZ_FNFP01000001.1"/>
</dbReference>
<keyword evidence="4" id="KW-0820">tRNA-binding</keyword>
<dbReference type="InterPro" id="IPR027417">
    <property type="entry name" value="P-loop_NTPase"/>
</dbReference>
<evidence type="ECO:0000313" key="7">
    <source>
        <dbReference type="Proteomes" id="UP000198718"/>
    </source>
</evidence>
<dbReference type="PRINTS" id="PR00315">
    <property type="entry name" value="ELONGATNFCT"/>
</dbReference>
<dbReference type="Pfam" id="PF00009">
    <property type="entry name" value="GTP_EFTU"/>
    <property type="match status" value="1"/>
</dbReference>
<dbReference type="EMBL" id="FNFP01000001">
    <property type="protein sequence ID" value="SDK13961.1"/>
    <property type="molecule type" value="Genomic_DNA"/>
</dbReference>
<dbReference type="PANTHER" id="PTHR42908">
    <property type="entry name" value="TRANSLATION ELONGATION FACTOR-RELATED"/>
    <property type="match status" value="1"/>
</dbReference>
<dbReference type="Gene3D" id="3.30.70.870">
    <property type="entry name" value="Elongation Factor G (Translational Gtpase), domain 3"/>
    <property type="match status" value="1"/>
</dbReference>
<dbReference type="AlphaFoldDB" id="A0A1G8ZFY1"/>
<evidence type="ECO:0000256" key="2">
    <source>
        <dbReference type="ARBA" id="ARBA00023134"/>
    </source>
</evidence>
<dbReference type="InterPro" id="IPR047041">
    <property type="entry name" value="BipA_GTP-bd_dom"/>
</dbReference>
<dbReference type="Gene3D" id="2.40.30.10">
    <property type="entry name" value="Translation factors"/>
    <property type="match status" value="1"/>
</dbReference>
<dbReference type="InterPro" id="IPR031157">
    <property type="entry name" value="G_TR_CS"/>
</dbReference>
<keyword evidence="4" id="KW-0963">Cytoplasm</keyword>
<dbReference type="SUPFAM" id="SSF52540">
    <property type="entry name" value="P-loop containing nucleoside triphosphate hydrolases"/>
    <property type="match status" value="1"/>
</dbReference>
<dbReference type="InterPro" id="IPR047043">
    <property type="entry name" value="BipA_III"/>
</dbReference>
<comment type="similarity">
    <text evidence="4">Belongs to the TRAFAC class translation factor GTPase superfamily. Classic translation factor GTPase family. BipA subfamily.</text>
</comment>
<dbReference type="FunFam" id="3.40.50.300:FF:000055">
    <property type="entry name" value="GTP-binding protein TypA"/>
    <property type="match status" value="1"/>
</dbReference>
<dbReference type="InterPro" id="IPR009000">
    <property type="entry name" value="Transl_B-barrel_sf"/>
</dbReference>
<dbReference type="Pfam" id="PF21018">
    <property type="entry name" value="BipA_C"/>
    <property type="match status" value="1"/>
</dbReference>
<dbReference type="InterPro" id="IPR006298">
    <property type="entry name" value="BipA"/>
</dbReference>
<dbReference type="FunFam" id="2.40.30.10:FF:000016">
    <property type="entry name" value="GTP-binding protein TypA"/>
    <property type="match status" value="1"/>
</dbReference>
<dbReference type="InterPro" id="IPR005225">
    <property type="entry name" value="Small_GTP-bd"/>
</dbReference>
<dbReference type="Pfam" id="PF00679">
    <property type="entry name" value="EFG_C"/>
    <property type="match status" value="1"/>
</dbReference>
<dbReference type="GO" id="GO:0019843">
    <property type="term" value="F:rRNA binding"/>
    <property type="evidence" value="ECO:0007669"/>
    <property type="project" value="UniProtKB-KW"/>
</dbReference>
<reference evidence="6 7" key="1">
    <citation type="submission" date="2016-10" db="EMBL/GenBank/DDBJ databases">
        <authorList>
            <person name="de Groot N.N."/>
        </authorList>
    </citation>
    <scope>NUCLEOTIDE SEQUENCE [LARGE SCALE GENOMIC DNA]</scope>
    <source>
        <strain evidence="6 7">DSM 18346</strain>
    </source>
</reference>
<feature type="domain" description="Tr-type G" evidence="5">
    <location>
        <begin position="4"/>
        <end position="199"/>
    </location>
</feature>
<dbReference type="InterPro" id="IPR048876">
    <property type="entry name" value="BipA_C"/>
</dbReference>
<sequence length="605" mass="67536">MQRKDIRNIAIIAHVDHGKTTLVDQMLRQSGTFRVNEVVEERVMDSNSLERERGITILSKNTAVSYKDVKINIFDTPGHADFGGEVERIMQMVDGVLLLVDAFEGPMPQTRFVLQKALKSGLRPVVVINKIDRPGARASEVIDEVLDLFIDLEATDEQLEFPVIYASGVGGYAVLSEEDERNNFAPLFEGILEHIPCPEGDDEDGLQLLISTIDYDKYIGRIGIGKIIRGKVAKGETVVHAATDGSLANVRIANLYNFQGLKRVDIDGATVGEIVAISGIADINIGDTICSVDKVEPLPFVKIDDPTISMNFMVNDSPFAGKEGTFVTSRHLKDRLEREILSNVAMRMEELSADSFKVLGRGELHLSILIETMRREGYEFAVSRPQVIMKKTDDGLMEPMERLFVETPEESASSVIEKIGQRKGEMQNMMPTGTGRMKLEFRIPARGLIGYRSEFLTDTKGYGTFHHLFDGYDTYRGEIRSRTRGSLIAFESGPAIAYGIYHAQERGRIFIEPGIEVYEGMVVGESSRLEDIAVNVCKRKQLTNIRSSGADDALKLVPPVVFSLEQALEFIADDELVEVTPKSIRLRKRILDKTTRERTQRRSQG</sequence>
<keyword evidence="7" id="KW-1185">Reference proteome</keyword>
<feature type="binding site" evidence="4">
    <location>
        <begin position="16"/>
        <end position="21"/>
    </location>
    <ligand>
        <name>GTP</name>
        <dbReference type="ChEBI" id="CHEBI:37565"/>
    </ligand>
</feature>
<dbReference type="Gene3D" id="3.30.70.240">
    <property type="match status" value="1"/>
</dbReference>
<dbReference type="InterPro" id="IPR000640">
    <property type="entry name" value="EFG_V-like"/>
</dbReference>
<dbReference type="GO" id="GO:0009409">
    <property type="term" value="P:response to cold"/>
    <property type="evidence" value="ECO:0007669"/>
    <property type="project" value="UniProtKB-ARBA"/>
</dbReference>
<dbReference type="FunFam" id="3.30.70.870:FF:000003">
    <property type="entry name" value="GTP-binding protein TypA"/>
    <property type="match status" value="1"/>
</dbReference>
<dbReference type="CDD" id="cd03710">
    <property type="entry name" value="BipA_TypA_C"/>
    <property type="match status" value="1"/>
</dbReference>
<dbReference type="InterPro" id="IPR035647">
    <property type="entry name" value="EFG_III/V"/>
</dbReference>
<dbReference type="PROSITE" id="PS00301">
    <property type="entry name" value="G_TR_1"/>
    <property type="match status" value="1"/>
</dbReference>
<dbReference type="Pfam" id="PF03144">
    <property type="entry name" value="GTP_EFTU_D2"/>
    <property type="match status" value="1"/>
</dbReference>
<dbReference type="CDD" id="cd16263">
    <property type="entry name" value="BipA_III"/>
    <property type="match status" value="1"/>
</dbReference>
<dbReference type="Proteomes" id="UP000198718">
    <property type="component" value="Unassembled WGS sequence"/>
</dbReference>
<dbReference type="Gene3D" id="3.40.50.300">
    <property type="entry name" value="P-loop containing nucleotide triphosphate hydrolases"/>
    <property type="match status" value="1"/>
</dbReference>
<feature type="binding site" evidence="4">
    <location>
        <begin position="129"/>
        <end position="132"/>
    </location>
    <ligand>
        <name>GTP</name>
        <dbReference type="ChEBI" id="CHEBI:37565"/>
    </ligand>
</feature>
<keyword evidence="4" id="KW-0699">rRNA-binding</keyword>
<dbReference type="SUPFAM" id="SSF50447">
    <property type="entry name" value="Translation proteins"/>
    <property type="match status" value="1"/>
</dbReference>
<organism evidence="6 7">
    <name type="scientific">Natronincola ferrireducens</name>
    <dbReference type="NCBI Taxonomy" id="393762"/>
    <lineage>
        <taxon>Bacteria</taxon>
        <taxon>Bacillati</taxon>
        <taxon>Bacillota</taxon>
        <taxon>Clostridia</taxon>
        <taxon>Peptostreptococcales</taxon>
        <taxon>Natronincolaceae</taxon>
        <taxon>Natronincola</taxon>
    </lineage>
</organism>
<proteinExistence type="inferred from homology"/>
<comment type="subcellular location">
    <subcellularLocation>
        <location evidence="4">Cytoplasm</location>
    </subcellularLocation>
    <text evidence="4">Binds to ribosomes.</text>
</comment>
<evidence type="ECO:0000256" key="1">
    <source>
        <dbReference type="ARBA" id="ARBA00022741"/>
    </source>
</evidence>
<evidence type="ECO:0000256" key="4">
    <source>
        <dbReference type="HAMAP-Rule" id="MF_00849"/>
    </source>
</evidence>
<dbReference type="InterPro" id="IPR035651">
    <property type="entry name" value="BipA_V"/>
</dbReference>
<dbReference type="Gene3D" id="2.40.50.250">
    <property type="entry name" value="bipa protein"/>
    <property type="match status" value="1"/>
</dbReference>
<evidence type="ECO:0000256" key="3">
    <source>
        <dbReference type="ARBA" id="ARBA00048548"/>
    </source>
</evidence>
<dbReference type="InterPro" id="IPR042116">
    <property type="entry name" value="TypA/BipA_C"/>
</dbReference>
<dbReference type="EC" id="3.6.5.-" evidence="4"/>
<dbReference type="GO" id="GO:0000049">
    <property type="term" value="F:tRNA binding"/>
    <property type="evidence" value="ECO:0007669"/>
    <property type="project" value="UniProtKB-KW"/>
</dbReference>
<dbReference type="CDD" id="cd01891">
    <property type="entry name" value="TypA_BipA"/>
    <property type="match status" value="1"/>
</dbReference>
<gene>
    <name evidence="4" type="primary">bipA</name>
    <name evidence="6" type="ORF">SAMN05660472_00849</name>
</gene>
<dbReference type="SUPFAM" id="SSF54980">
    <property type="entry name" value="EF-G C-terminal domain-like"/>
    <property type="match status" value="2"/>
</dbReference>